<reference evidence="1" key="2">
    <citation type="submission" date="2023-04" db="EMBL/GenBank/DDBJ databases">
        <authorList>
            <person name="Bruccoleri R.E."/>
            <person name="Oakeley E.J."/>
            <person name="Faust A.-M."/>
            <person name="Dessus-Babus S."/>
            <person name="Altorfer M."/>
            <person name="Burckhardt D."/>
            <person name="Oertli M."/>
            <person name="Naumann U."/>
            <person name="Petersen F."/>
            <person name="Wong J."/>
        </authorList>
    </citation>
    <scope>NUCLEOTIDE SEQUENCE</scope>
    <source>
        <strain evidence="1">GSM-AAB239-AS_SAM_17_03QT</strain>
        <tissue evidence="1">Leaf</tissue>
    </source>
</reference>
<protein>
    <submittedName>
        <fullName evidence="1">Uncharacterized protein</fullName>
    </submittedName>
</protein>
<organism evidence="1 2">
    <name type="scientific">Iris pallida</name>
    <name type="common">Sweet iris</name>
    <dbReference type="NCBI Taxonomy" id="29817"/>
    <lineage>
        <taxon>Eukaryota</taxon>
        <taxon>Viridiplantae</taxon>
        <taxon>Streptophyta</taxon>
        <taxon>Embryophyta</taxon>
        <taxon>Tracheophyta</taxon>
        <taxon>Spermatophyta</taxon>
        <taxon>Magnoliopsida</taxon>
        <taxon>Liliopsida</taxon>
        <taxon>Asparagales</taxon>
        <taxon>Iridaceae</taxon>
        <taxon>Iridoideae</taxon>
        <taxon>Irideae</taxon>
        <taxon>Iris</taxon>
    </lineage>
</organism>
<name>A0AAX6G4U3_IRIPA</name>
<sequence>MYIFIFSFDDVVHNMDDCTYVDSLRMSSLLFYRICLRMFFVKV</sequence>
<dbReference type="AlphaFoldDB" id="A0AAX6G4U3"/>
<evidence type="ECO:0000313" key="2">
    <source>
        <dbReference type="Proteomes" id="UP001140949"/>
    </source>
</evidence>
<dbReference type="EMBL" id="JANAVB010022600">
    <property type="protein sequence ID" value="KAJ6823592.1"/>
    <property type="molecule type" value="Genomic_DNA"/>
</dbReference>
<dbReference type="Proteomes" id="UP001140949">
    <property type="component" value="Unassembled WGS sequence"/>
</dbReference>
<reference evidence="1" key="1">
    <citation type="journal article" date="2023" name="GigaByte">
        <title>Genome assembly of the bearded iris, Iris pallida Lam.</title>
        <authorList>
            <person name="Bruccoleri R.E."/>
            <person name="Oakeley E.J."/>
            <person name="Faust A.M.E."/>
            <person name="Altorfer M."/>
            <person name="Dessus-Babus S."/>
            <person name="Burckhardt D."/>
            <person name="Oertli M."/>
            <person name="Naumann U."/>
            <person name="Petersen F."/>
            <person name="Wong J."/>
        </authorList>
    </citation>
    <scope>NUCLEOTIDE SEQUENCE</scope>
    <source>
        <strain evidence="1">GSM-AAB239-AS_SAM_17_03QT</strain>
    </source>
</reference>
<accession>A0AAX6G4U3</accession>
<evidence type="ECO:0000313" key="1">
    <source>
        <dbReference type="EMBL" id="KAJ6823592.1"/>
    </source>
</evidence>
<comment type="caution">
    <text evidence="1">The sequence shown here is derived from an EMBL/GenBank/DDBJ whole genome shotgun (WGS) entry which is preliminary data.</text>
</comment>
<keyword evidence="2" id="KW-1185">Reference proteome</keyword>
<gene>
    <name evidence="1" type="ORF">M6B38_128465</name>
</gene>
<proteinExistence type="predicted"/>